<evidence type="ECO:0000313" key="1">
    <source>
        <dbReference type="EMBL" id="KAL3612847.1"/>
    </source>
</evidence>
<name>A0ACC4D5R5_POPAL</name>
<evidence type="ECO:0000313" key="2">
    <source>
        <dbReference type="Proteomes" id="UP000309997"/>
    </source>
</evidence>
<gene>
    <name evidence="1" type="ORF">D5086_003867</name>
</gene>
<dbReference type="EMBL" id="RCHU02000001">
    <property type="protein sequence ID" value="KAL3612847.1"/>
    <property type="molecule type" value="Genomic_DNA"/>
</dbReference>
<dbReference type="Proteomes" id="UP000309997">
    <property type="component" value="Unassembled WGS sequence"/>
</dbReference>
<proteinExistence type="predicted"/>
<keyword evidence="2" id="KW-1185">Reference proteome</keyword>
<protein>
    <submittedName>
        <fullName evidence="1">Uncharacterized protein</fullName>
    </submittedName>
</protein>
<sequence length="312" mass="35702">MEVIIMTNGQNGLSGFERNGNLTCNCSWKQHSSCGLLNSWKPPIFGVPLKSKRGKAMRVVGVRVKALQKDESDNRLVGGGGVIEKELEFKPSFGEYLKAMESVKTGREKNQGKAFEKENIGSGVNKMNGGIVRNRSQADKITDKRYVRKNGLSRRSDQAFLERGYGEDFEVERAAFKSFEQSNDVIGKTKVPMWKIEEKIQKLGNWLNGADIDMPEWMFSKAMRSARVKYTDHSVLRIIQILGKLGNWRRVLQVIEWLNIRERYKSHRLRHVYTTALHVLGKAKRPVEALNLFHAMQVMLKNFHLMPCSFLI</sequence>
<comment type="caution">
    <text evidence="1">The sequence shown here is derived from an EMBL/GenBank/DDBJ whole genome shotgun (WGS) entry which is preliminary data.</text>
</comment>
<reference evidence="1 2" key="1">
    <citation type="journal article" date="2024" name="Plant Biotechnol. J.">
        <title>Genome and CRISPR/Cas9 system of a widespread forest tree (Populus alba) in the world.</title>
        <authorList>
            <person name="Liu Y.J."/>
            <person name="Jiang P.F."/>
            <person name="Han X.M."/>
            <person name="Li X.Y."/>
            <person name="Wang H.M."/>
            <person name="Wang Y.J."/>
            <person name="Wang X.X."/>
            <person name="Zeng Q.Y."/>
        </authorList>
    </citation>
    <scope>NUCLEOTIDE SEQUENCE [LARGE SCALE GENOMIC DNA]</scope>
    <source>
        <strain evidence="2">cv. PAL-ZL1</strain>
    </source>
</reference>
<accession>A0ACC4D5R5</accession>
<organism evidence="1 2">
    <name type="scientific">Populus alba</name>
    <name type="common">White poplar</name>
    <dbReference type="NCBI Taxonomy" id="43335"/>
    <lineage>
        <taxon>Eukaryota</taxon>
        <taxon>Viridiplantae</taxon>
        <taxon>Streptophyta</taxon>
        <taxon>Embryophyta</taxon>
        <taxon>Tracheophyta</taxon>
        <taxon>Spermatophyta</taxon>
        <taxon>Magnoliopsida</taxon>
        <taxon>eudicotyledons</taxon>
        <taxon>Gunneridae</taxon>
        <taxon>Pentapetalae</taxon>
        <taxon>rosids</taxon>
        <taxon>fabids</taxon>
        <taxon>Malpighiales</taxon>
        <taxon>Salicaceae</taxon>
        <taxon>Saliceae</taxon>
        <taxon>Populus</taxon>
    </lineage>
</organism>